<dbReference type="InterPro" id="IPR001810">
    <property type="entry name" value="F-box_dom"/>
</dbReference>
<gene>
    <name evidence="3" type="primary">NMD5_2</name>
    <name evidence="3" type="ORF">IWQ60_001959</name>
</gene>
<feature type="compositionally biased region" description="Polar residues" evidence="1">
    <location>
        <begin position="1064"/>
        <end position="1083"/>
    </location>
</feature>
<feature type="region of interest" description="Disordered" evidence="1">
    <location>
        <begin position="730"/>
        <end position="754"/>
    </location>
</feature>
<sequence length="1277" mass="134670">MASPQSPRPWDALCQGEGLEMMPSRVLRRICHYLTPDPADLLSLAQTARSFETYALEYLWRRPAISSPTGFGRFLTAVTRARHRAPCVRTLNLTVPRAHPLVVSTDDSFIELDAGDLFAPVGRSRQAVHRQVRDSMLADPNMILALVRACENLRALTIYGHCLDDRNLLALASLCPQLRRLAIIGGPRLSSSALARAVCQLPHLRALDLDLDVPLAGHLAALAAISGALLDRLVVTAPDLVGDQVTTLLAQHPALRTLAVAPMASLNSDHIDSWTHTHSHLRSLTLTGGTVDIIALSAIMEHCPQLRHLDLRREASAGPDPAEVDWMMPACANLEALVVDNVAVTDNVLLTLANACPRVRVLGLRDSAAVTDEGVGHVAENVVRLETLSIVRCSGVTDASLTFLRQHQASHLRHVIIEACALQSAAAVERFAADCFNLRLTLIKGTEIVRQPFAYVRNFPLPAPPSEDPDALARLFAPAYPSDHPLSSTAAQRMADEVNRLTTLLATSQGPAARHAESQIAQRWRQYFGPTAARPTRERATSEKRPRPSPAVVVGSVSHLPSRPYPVPTHHRPRPEPQNFLIEHDQDLPRSKHRKSVNQPSLPQKTAILLPPPLPVVAKPGQPYSFRPFIPMVERPPISRVPSNLSTTSSVALSEKRPIAPAPPVLIRWEEWGSVDAPATSLPPPLARTASTASRGTLTSPALHPTGTAASQDSISALISNLARAQQGAKRVATASPVPADGDTDPLEPTSATTSVSPAVVAAVTAPASNPTLVPDTVLPHPSPVPVTMSIQQSNETGVSPAALAAPLPPTDQTMASPDLSNGTSKRTTAPTQDLPTTKTELPTKVVDHPTAANMPDKFVYPPFQAELNGHAVPTIATANGTLTLKPSGSLAAAADVVKPDPVLIVLDSPEPSPKKKKRERKRKTAKVPTDAESTASRPQTPVPGKAATTAATQSPAAATPPKLARRPDSALGSGVTSPVAAGAKRAAPTAGAVKTKSEASLTRSSKPASEPTKPSAVSVGPGLTEPMVRPELPSSIPAETPLPTAMEHSRSKAPEPAAVGTTAAVSDSTTNMLTSDEPSSSKVPKGVAPTVNPATHPSVSNPTPPTEPPTNQENAVPPIQPATGPSTAAPAPAARTSAPAALRPTLANTTPAETKVPRPQADAQLGLGEATKTVRRRSGRGKLLLKMNVETQPGNHEVLSVYEGDAPHQVARAFCQTHNMLRLETSLVAYIERGIAKRQRRKSGHTGETTAVDGGGGDIAANGPSAASPSPAATVS</sequence>
<feature type="compositionally biased region" description="Low complexity" evidence="1">
    <location>
        <begin position="1261"/>
        <end position="1277"/>
    </location>
</feature>
<dbReference type="PANTHER" id="PTHR13318">
    <property type="entry name" value="PARTNER OF PAIRED, ISOFORM B-RELATED"/>
    <property type="match status" value="1"/>
</dbReference>
<feature type="domain" description="F-box" evidence="2">
    <location>
        <begin position="22"/>
        <end position="65"/>
    </location>
</feature>
<dbReference type="SUPFAM" id="SSF52047">
    <property type="entry name" value="RNI-like"/>
    <property type="match status" value="1"/>
</dbReference>
<feature type="compositionally biased region" description="Low complexity" evidence="1">
    <location>
        <begin position="979"/>
        <end position="995"/>
    </location>
</feature>
<feature type="compositionally biased region" description="Basic and acidic residues" evidence="1">
    <location>
        <begin position="535"/>
        <end position="546"/>
    </location>
</feature>
<dbReference type="Pfam" id="PF12937">
    <property type="entry name" value="F-box-like"/>
    <property type="match status" value="1"/>
</dbReference>
<evidence type="ECO:0000259" key="2">
    <source>
        <dbReference type="Pfam" id="PF12937"/>
    </source>
</evidence>
<dbReference type="GO" id="GO:0019005">
    <property type="term" value="C:SCF ubiquitin ligase complex"/>
    <property type="evidence" value="ECO:0007669"/>
    <property type="project" value="TreeGrafter"/>
</dbReference>
<evidence type="ECO:0000313" key="3">
    <source>
        <dbReference type="EMBL" id="KAJ1928534.1"/>
    </source>
</evidence>
<reference evidence="3" key="1">
    <citation type="submission" date="2022-07" db="EMBL/GenBank/DDBJ databases">
        <title>Phylogenomic reconstructions and comparative analyses of Kickxellomycotina fungi.</title>
        <authorList>
            <person name="Reynolds N.K."/>
            <person name="Stajich J.E."/>
            <person name="Barry K."/>
            <person name="Grigoriev I.V."/>
            <person name="Crous P."/>
            <person name="Smith M.E."/>
        </authorList>
    </citation>
    <scope>NUCLEOTIDE SEQUENCE</scope>
    <source>
        <strain evidence="3">RSA 861</strain>
    </source>
</reference>
<feature type="compositionally biased region" description="Basic residues" evidence="1">
    <location>
        <begin position="915"/>
        <end position="926"/>
    </location>
</feature>
<dbReference type="GO" id="GO:0031146">
    <property type="term" value="P:SCF-dependent proteasomal ubiquitin-dependent protein catabolic process"/>
    <property type="evidence" value="ECO:0007669"/>
    <property type="project" value="TreeGrafter"/>
</dbReference>
<dbReference type="Gene3D" id="3.80.10.10">
    <property type="entry name" value="Ribonuclease Inhibitor"/>
    <property type="match status" value="2"/>
</dbReference>
<feature type="compositionally biased region" description="Low complexity" evidence="1">
    <location>
        <begin position="1122"/>
        <end position="1146"/>
    </location>
</feature>
<dbReference type="EMBL" id="JANBPT010000069">
    <property type="protein sequence ID" value="KAJ1928534.1"/>
    <property type="molecule type" value="Genomic_DNA"/>
</dbReference>
<feature type="region of interest" description="Disordered" evidence="1">
    <location>
        <begin position="808"/>
        <end position="839"/>
    </location>
</feature>
<feature type="compositionally biased region" description="Polar residues" evidence="1">
    <location>
        <begin position="689"/>
        <end position="700"/>
    </location>
</feature>
<comment type="caution">
    <text evidence="3">The sequence shown here is derived from an EMBL/GenBank/DDBJ whole genome shotgun (WGS) entry which is preliminary data.</text>
</comment>
<evidence type="ECO:0000313" key="4">
    <source>
        <dbReference type="Proteomes" id="UP001150569"/>
    </source>
</evidence>
<dbReference type="Proteomes" id="UP001150569">
    <property type="component" value="Unassembled WGS sequence"/>
</dbReference>
<feature type="region of interest" description="Disordered" evidence="1">
    <location>
        <begin position="1237"/>
        <end position="1277"/>
    </location>
</feature>
<evidence type="ECO:0000256" key="1">
    <source>
        <dbReference type="SAM" id="MobiDB-lite"/>
    </source>
</evidence>
<feature type="compositionally biased region" description="Polar residues" evidence="1">
    <location>
        <begin position="999"/>
        <end position="1008"/>
    </location>
</feature>
<keyword evidence="4" id="KW-1185">Reference proteome</keyword>
<feature type="compositionally biased region" description="Low complexity" evidence="1">
    <location>
        <begin position="947"/>
        <end position="962"/>
    </location>
</feature>
<organism evidence="3 4">
    <name type="scientific">Tieghemiomyces parasiticus</name>
    <dbReference type="NCBI Taxonomy" id="78921"/>
    <lineage>
        <taxon>Eukaryota</taxon>
        <taxon>Fungi</taxon>
        <taxon>Fungi incertae sedis</taxon>
        <taxon>Zoopagomycota</taxon>
        <taxon>Kickxellomycotina</taxon>
        <taxon>Dimargaritomycetes</taxon>
        <taxon>Dimargaritales</taxon>
        <taxon>Dimargaritaceae</taxon>
        <taxon>Tieghemiomyces</taxon>
    </lineage>
</organism>
<feature type="region of interest" description="Disordered" evidence="1">
    <location>
        <begin position="905"/>
        <end position="1180"/>
    </location>
</feature>
<protein>
    <submittedName>
        <fullName evidence="3">Nonsense-mediated mRNA decay protein 5</fullName>
    </submittedName>
</protein>
<feature type="compositionally biased region" description="Polar residues" evidence="1">
    <location>
        <begin position="811"/>
        <end position="839"/>
    </location>
</feature>
<proteinExistence type="predicted"/>
<dbReference type="CDD" id="cd09917">
    <property type="entry name" value="F-box_SF"/>
    <property type="match status" value="1"/>
</dbReference>
<dbReference type="OrthoDB" id="10257471at2759"/>
<dbReference type="InterPro" id="IPR032675">
    <property type="entry name" value="LRR_dom_sf"/>
</dbReference>
<name>A0A9W8AD12_9FUNG</name>
<feature type="region of interest" description="Disordered" evidence="1">
    <location>
        <begin position="525"/>
        <end position="578"/>
    </location>
</feature>
<dbReference type="InterPro" id="IPR006553">
    <property type="entry name" value="Leu-rich_rpt_Cys-con_subtyp"/>
</dbReference>
<dbReference type="AlphaFoldDB" id="A0A9W8AD12"/>
<accession>A0A9W8AD12</accession>
<dbReference type="SMART" id="SM00367">
    <property type="entry name" value="LRR_CC"/>
    <property type="match status" value="4"/>
</dbReference>
<feature type="region of interest" description="Disordered" evidence="1">
    <location>
        <begin position="680"/>
        <end position="709"/>
    </location>
</feature>